<evidence type="ECO:0000256" key="1">
    <source>
        <dbReference type="ARBA" id="ARBA00004141"/>
    </source>
</evidence>
<evidence type="ECO:0000256" key="3">
    <source>
        <dbReference type="ARBA" id="ARBA00022692"/>
    </source>
</evidence>
<keyword evidence="5 6" id="KW-0472">Membrane</keyword>
<dbReference type="Proteomes" id="UP001283361">
    <property type="component" value="Unassembled WGS sequence"/>
</dbReference>
<feature type="transmembrane region" description="Helical" evidence="6">
    <location>
        <begin position="247"/>
        <end position="270"/>
    </location>
</feature>
<dbReference type="PROSITE" id="PS51257">
    <property type="entry name" value="PROKAR_LIPOPROTEIN"/>
    <property type="match status" value="1"/>
</dbReference>
<keyword evidence="8" id="KW-1185">Reference proteome</keyword>
<keyword evidence="4 6" id="KW-1133">Transmembrane helix</keyword>
<dbReference type="Pfam" id="PF00335">
    <property type="entry name" value="Tetraspanin"/>
    <property type="match status" value="1"/>
</dbReference>
<dbReference type="PROSITE" id="PS00421">
    <property type="entry name" value="TM4_1"/>
    <property type="match status" value="1"/>
</dbReference>
<evidence type="ECO:0000256" key="2">
    <source>
        <dbReference type="ARBA" id="ARBA00006840"/>
    </source>
</evidence>
<evidence type="ECO:0000313" key="8">
    <source>
        <dbReference type="Proteomes" id="UP001283361"/>
    </source>
</evidence>
<feature type="transmembrane region" description="Helical" evidence="6">
    <location>
        <begin position="12"/>
        <end position="35"/>
    </location>
</feature>
<dbReference type="InterPro" id="IPR018503">
    <property type="entry name" value="Tetraspanin_CS"/>
</dbReference>
<evidence type="ECO:0000256" key="5">
    <source>
        <dbReference type="ARBA" id="ARBA00023136"/>
    </source>
</evidence>
<evidence type="ECO:0000256" key="4">
    <source>
        <dbReference type="ARBA" id="ARBA00022989"/>
    </source>
</evidence>
<dbReference type="InterPro" id="IPR018499">
    <property type="entry name" value="Tetraspanin/Peripherin"/>
</dbReference>
<dbReference type="PANTHER" id="PTHR19282:SF527">
    <property type="entry name" value="TETRASPANIN"/>
    <property type="match status" value="1"/>
</dbReference>
<dbReference type="Gene3D" id="1.10.1450.10">
    <property type="entry name" value="Tetraspanin"/>
    <property type="match status" value="1"/>
</dbReference>
<sequence>MGLSRFGKFLKYSMFLFNVVILVAGCGLLGFGVYSHTTENRLAQISVILGDFYSYIFSMALIVSGGVVIIISFFGCCGAIKEVKCMLGTFFFLLLCMLLGMIIGGIVAFVKKDHISETVLHELSTSLNSSYGMPGKQKITDTWNLMQTFFKCCGVHGGINSSTSWAYYREYSVWYRNQSKGIKEYVPESCCSNAFGQNRTKCVGGEGYESIIPAAGPPVSTALYNDLLFTEGCYTAILETLEENVKILAGFGAGISVLMVLGMVFAVCLCRRIKDDFYFE</sequence>
<proteinExistence type="inferred from homology"/>
<dbReference type="SUPFAM" id="SSF48652">
    <property type="entry name" value="Tetraspanin"/>
    <property type="match status" value="1"/>
</dbReference>
<accession>A0AAE1AUM5</accession>
<keyword evidence="3 6" id="KW-0812">Transmembrane</keyword>
<dbReference type="PRINTS" id="PR00259">
    <property type="entry name" value="TMFOUR"/>
</dbReference>
<comment type="similarity">
    <text evidence="2 6">Belongs to the tetraspanin (TM4SF) family.</text>
</comment>
<evidence type="ECO:0000256" key="6">
    <source>
        <dbReference type="RuleBase" id="RU361218"/>
    </source>
</evidence>
<gene>
    <name evidence="7" type="ORF">RRG08_028462</name>
</gene>
<feature type="transmembrane region" description="Helical" evidence="6">
    <location>
        <begin position="87"/>
        <end position="110"/>
    </location>
</feature>
<feature type="transmembrane region" description="Helical" evidence="6">
    <location>
        <begin position="55"/>
        <end position="80"/>
    </location>
</feature>
<protein>
    <recommendedName>
        <fullName evidence="6">Tetraspanin</fullName>
    </recommendedName>
</protein>
<dbReference type="AlphaFoldDB" id="A0AAE1AUM5"/>
<dbReference type="InterPro" id="IPR000301">
    <property type="entry name" value="Tetraspanin_animals"/>
</dbReference>
<comment type="caution">
    <text evidence="7">The sequence shown here is derived from an EMBL/GenBank/DDBJ whole genome shotgun (WGS) entry which is preliminary data.</text>
</comment>
<name>A0AAE1AUM5_9GAST</name>
<dbReference type="EMBL" id="JAWDGP010001156">
    <property type="protein sequence ID" value="KAK3794029.1"/>
    <property type="molecule type" value="Genomic_DNA"/>
</dbReference>
<evidence type="ECO:0000313" key="7">
    <source>
        <dbReference type="EMBL" id="KAK3794029.1"/>
    </source>
</evidence>
<dbReference type="GO" id="GO:0005886">
    <property type="term" value="C:plasma membrane"/>
    <property type="evidence" value="ECO:0007669"/>
    <property type="project" value="TreeGrafter"/>
</dbReference>
<dbReference type="InterPro" id="IPR008952">
    <property type="entry name" value="Tetraspanin_EC2_sf"/>
</dbReference>
<dbReference type="PIRSF" id="PIRSF002419">
    <property type="entry name" value="Tetraspanin"/>
    <property type="match status" value="1"/>
</dbReference>
<organism evidence="7 8">
    <name type="scientific">Elysia crispata</name>
    <name type="common">lettuce slug</name>
    <dbReference type="NCBI Taxonomy" id="231223"/>
    <lineage>
        <taxon>Eukaryota</taxon>
        <taxon>Metazoa</taxon>
        <taxon>Spiralia</taxon>
        <taxon>Lophotrochozoa</taxon>
        <taxon>Mollusca</taxon>
        <taxon>Gastropoda</taxon>
        <taxon>Heterobranchia</taxon>
        <taxon>Euthyneura</taxon>
        <taxon>Panpulmonata</taxon>
        <taxon>Sacoglossa</taxon>
        <taxon>Placobranchoidea</taxon>
        <taxon>Plakobranchidae</taxon>
        <taxon>Elysia</taxon>
    </lineage>
</organism>
<comment type="subcellular location">
    <subcellularLocation>
        <location evidence="1 6">Membrane</location>
        <topology evidence="1 6">Multi-pass membrane protein</topology>
    </subcellularLocation>
</comment>
<dbReference type="PANTHER" id="PTHR19282">
    <property type="entry name" value="TETRASPANIN"/>
    <property type="match status" value="1"/>
</dbReference>
<reference evidence="7" key="1">
    <citation type="journal article" date="2023" name="G3 (Bethesda)">
        <title>A reference genome for the long-term kleptoplast-retaining sea slug Elysia crispata morphotype clarki.</title>
        <authorList>
            <person name="Eastman K.E."/>
            <person name="Pendleton A.L."/>
            <person name="Shaikh M.A."/>
            <person name="Suttiyut T."/>
            <person name="Ogas R."/>
            <person name="Tomko P."/>
            <person name="Gavelis G."/>
            <person name="Widhalm J.R."/>
            <person name="Wisecaver J.H."/>
        </authorList>
    </citation>
    <scope>NUCLEOTIDE SEQUENCE</scope>
    <source>
        <strain evidence="7">ECLA1</strain>
    </source>
</reference>